<feature type="binding site" evidence="5">
    <location>
        <position position="263"/>
    </location>
    <ligand>
        <name>FAD</name>
        <dbReference type="ChEBI" id="CHEBI:57692"/>
    </ligand>
</feature>
<dbReference type="PROSITE" id="PS00624">
    <property type="entry name" value="GMC_OXRED_2"/>
    <property type="match status" value="1"/>
</dbReference>
<comment type="similarity">
    <text evidence="2 6">Belongs to the GMC oxidoreductase family.</text>
</comment>
<dbReference type="EMBL" id="JH668496">
    <property type="protein sequence ID" value="KAG6455691.1"/>
    <property type="molecule type" value="Genomic_DNA"/>
</dbReference>
<dbReference type="PROSITE" id="PS00623">
    <property type="entry name" value="GMC_OXRED_1"/>
    <property type="match status" value="1"/>
</dbReference>
<dbReference type="PANTHER" id="PTHR11552:SF147">
    <property type="entry name" value="CHOLINE DEHYDROGENASE, MITOCHONDRIAL"/>
    <property type="match status" value="1"/>
</dbReference>
<evidence type="ECO:0000313" key="10">
    <source>
        <dbReference type="Proteomes" id="UP000791440"/>
    </source>
</evidence>
<feature type="domain" description="Glucose-methanol-choline oxidoreductase N-terminal" evidence="7">
    <location>
        <begin position="121"/>
        <end position="144"/>
    </location>
</feature>
<dbReference type="Gene3D" id="3.50.50.60">
    <property type="entry name" value="FAD/NAD(P)-binding domain"/>
    <property type="match status" value="1"/>
</dbReference>
<dbReference type="GO" id="GO:0016614">
    <property type="term" value="F:oxidoreductase activity, acting on CH-OH group of donors"/>
    <property type="evidence" value="ECO:0007669"/>
    <property type="project" value="InterPro"/>
</dbReference>
<dbReference type="InterPro" id="IPR012132">
    <property type="entry name" value="GMC_OxRdtase"/>
</dbReference>
<feature type="binding site" evidence="5">
    <location>
        <position position="127"/>
    </location>
    <ligand>
        <name>FAD</name>
        <dbReference type="ChEBI" id="CHEBI:57692"/>
    </ligand>
</feature>
<reference evidence="9" key="2">
    <citation type="submission" date="2020-12" db="EMBL/GenBank/DDBJ databases">
        <authorList>
            <person name="Kanost M."/>
        </authorList>
    </citation>
    <scope>NUCLEOTIDE SEQUENCE</scope>
</reference>
<sequence length="585" mass="64480">MDAMAAGKMIQGVQTAFQMLSILKLTDSMYPPQADIITFPCYDVIVIGGGTAGCVVASRLAEDRKTQVLLIEAGGFPPFESTLPGLLVYQKNSTADWKYTATDFIAAESCQKNTTEILSLGKVLGGTSTVNYLIYSEGGKKDYDQWGAAANDSNWNGESVLPYFIKSQRLEDPTIEESADGDFYGYDGPIILTKDRTQDAENYLNAFEQSGQIVRDDTNFENPVGFSPAMFNIGNGVRQGTANTYISPMKNYTNFHVLRNALVTKIIFDKSKKAVAVQVTVDGQKFTVKAKLEIILSAGAINSPKVLMFSGIGPKEELKRQGIEVISDLPVGRNLQYQSSTILVFRFTNTRGKPASMDPGQYPATVIAGYVALNKSCDRPDYLALNYINYASFLSLYSKLTYQFPDEVTNDLFSPCGKYRSSDQYQIMFSVLSNLNMKTRGVVSLSSTNFDDQPTINVSKYYQSSDLDNQVKYIQDFFKIVDTPFFKEAGGEFLAPVLEECDGLEKYSTEYWKCYAQCMGSIRPLFGGTTSLGSVVDSRLRVKGVKGLRVVDAGIMTVLPRAVLLGPTVMIGEKAADMIKEDNHL</sequence>
<dbReference type="Pfam" id="PF00732">
    <property type="entry name" value="GMC_oxred_N"/>
    <property type="match status" value="1"/>
</dbReference>
<proteinExistence type="inferred from homology"/>
<keyword evidence="3 6" id="KW-0285">Flavoprotein</keyword>
<keyword evidence="10" id="KW-1185">Reference proteome</keyword>
<feature type="domain" description="Glucose-methanol-choline oxidoreductase N-terminal" evidence="8">
    <location>
        <begin position="299"/>
        <end position="313"/>
    </location>
</feature>
<dbReference type="Proteomes" id="UP000791440">
    <property type="component" value="Unassembled WGS sequence"/>
</dbReference>
<evidence type="ECO:0000313" key="9">
    <source>
        <dbReference type="EMBL" id="KAG6455691.1"/>
    </source>
</evidence>
<dbReference type="EMBL" id="JH668496">
    <property type="protein sequence ID" value="KAG6455690.1"/>
    <property type="molecule type" value="Genomic_DNA"/>
</dbReference>
<evidence type="ECO:0000259" key="8">
    <source>
        <dbReference type="PROSITE" id="PS00624"/>
    </source>
</evidence>
<evidence type="ECO:0000256" key="4">
    <source>
        <dbReference type="ARBA" id="ARBA00022827"/>
    </source>
</evidence>
<dbReference type="InterPro" id="IPR000172">
    <property type="entry name" value="GMC_OxRdtase_N"/>
</dbReference>
<feature type="binding site" evidence="5">
    <location>
        <position position="123"/>
    </location>
    <ligand>
        <name>FAD</name>
        <dbReference type="ChEBI" id="CHEBI:57692"/>
    </ligand>
</feature>
<dbReference type="SUPFAM" id="SSF54373">
    <property type="entry name" value="FAD-linked reductases, C-terminal domain"/>
    <property type="match status" value="1"/>
</dbReference>
<name>A0A922CRM4_MANSE</name>
<organism evidence="9 10">
    <name type="scientific">Manduca sexta</name>
    <name type="common">Tobacco hawkmoth</name>
    <name type="synonym">Tobacco hornworm</name>
    <dbReference type="NCBI Taxonomy" id="7130"/>
    <lineage>
        <taxon>Eukaryota</taxon>
        <taxon>Metazoa</taxon>
        <taxon>Ecdysozoa</taxon>
        <taxon>Arthropoda</taxon>
        <taxon>Hexapoda</taxon>
        <taxon>Insecta</taxon>
        <taxon>Pterygota</taxon>
        <taxon>Neoptera</taxon>
        <taxon>Endopterygota</taxon>
        <taxon>Lepidoptera</taxon>
        <taxon>Glossata</taxon>
        <taxon>Ditrysia</taxon>
        <taxon>Bombycoidea</taxon>
        <taxon>Sphingidae</taxon>
        <taxon>Sphinginae</taxon>
        <taxon>Sphingini</taxon>
        <taxon>Manduca</taxon>
    </lineage>
</organism>
<dbReference type="PIRSF" id="PIRSF000137">
    <property type="entry name" value="Alcohol_oxidase"/>
    <property type="match status" value="1"/>
</dbReference>
<dbReference type="Pfam" id="PF05199">
    <property type="entry name" value="GMC_oxred_C"/>
    <property type="match status" value="1"/>
</dbReference>
<evidence type="ECO:0000256" key="5">
    <source>
        <dbReference type="PIRSR" id="PIRSR000137-2"/>
    </source>
</evidence>
<accession>A0A922CRM4</accession>
<dbReference type="Gene3D" id="3.30.560.10">
    <property type="entry name" value="Glucose Oxidase, domain 3"/>
    <property type="match status" value="1"/>
</dbReference>
<gene>
    <name evidence="9" type="ORF">O3G_MSEX009345</name>
</gene>
<protein>
    <recommendedName>
        <fullName evidence="7 8">Glucose-methanol-choline oxidoreductase N-terminal domain-containing protein</fullName>
    </recommendedName>
</protein>
<comment type="cofactor">
    <cofactor evidence="1 5">
        <name>FAD</name>
        <dbReference type="ChEBI" id="CHEBI:57692"/>
    </cofactor>
</comment>
<dbReference type="InterPro" id="IPR036188">
    <property type="entry name" value="FAD/NAD-bd_sf"/>
</dbReference>
<reference evidence="9" key="1">
    <citation type="journal article" date="2016" name="Insect Biochem. Mol. Biol.">
        <title>Multifaceted biological insights from a draft genome sequence of the tobacco hornworm moth, Manduca sexta.</title>
        <authorList>
            <person name="Kanost M.R."/>
            <person name="Arrese E.L."/>
            <person name="Cao X."/>
            <person name="Chen Y.R."/>
            <person name="Chellapilla S."/>
            <person name="Goldsmith M.R."/>
            <person name="Grosse-Wilde E."/>
            <person name="Heckel D.G."/>
            <person name="Herndon N."/>
            <person name="Jiang H."/>
            <person name="Papanicolaou A."/>
            <person name="Qu J."/>
            <person name="Soulages J.L."/>
            <person name="Vogel H."/>
            <person name="Walters J."/>
            <person name="Waterhouse R.M."/>
            <person name="Ahn S.J."/>
            <person name="Almeida F.C."/>
            <person name="An C."/>
            <person name="Aqrawi P."/>
            <person name="Bretschneider A."/>
            <person name="Bryant W.B."/>
            <person name="Bucks S."/>
            <person name="Chao H."/>
            <person name="Chevignon G."/>
            <person name="Christen J.M."/>
            <person name="Clarke D.F."/>
            <person name="Dittmer N.T."/>
            <person name="Ferguson L.C.F."/>
            <person name="Garavelou S."/>
            <person name="Gordon K.H.J."/>
            <person name="Gunaratna R.T."/>
            <person name="Han Y."/>
            <person name="Hauser F."/>
            <person name="He Y."/>
            <person name="Heidel-Fischer H."/>
            <person name="Hirsh A."/>
            <person name="Hu Y."/>
            <person name="Jiang H."/>
            <person name="Kalra D."/>
            <person name="Klinner C."/>
            <person name="Konig C."/>
            <person name="Kovar C."/>
            <person name="Kroll A.R."/>
            <person name="Kuwar S.S."/>
            <person name="Lee S.L."/>
            <person name="Lehman R."/>
            <person name="Li K."/>
            <person name="Li Z."/>
            <person name="Liang H."/>
            <person name="Lovelace S."/>
            <person name="Lu Z."/>
            <person name="Mansfield J.H."/>
            <person name="McCulloch K.J."/>
            <person name="Mathew T."/>
            <person name="Morton B."/>
            <person name="Muzny D.M."/>
            <person name="Neunemann D."/>
            <person name="Ongeri F."/>
            <person name="Pauchet Y."/>
            <person name="Pu L.L."/>
            <person name="Pyrousis I."/>
            <person name="Rao X.J."/>
            <person name="Redding A."/>
            <person name="Roesel C."/>
            <person name="Sanchez-Gracia A."/>
            <person name="Schaack S."/>
            <person name="Shukla A."/>
            <person name="Tetreau G."/>
            <person name="Wang Y."/>
            <person name="Xiong G.H."/>
            <person name="Traut W."/>
            <person name="Walsh T.K."/>
            <person name="Worley K.C."/>
            <person name="Wu D."/>
            <person name="Wu W."/>
            <person name="Wu Y.Q."/>
            <person name="Zhang X."/>
            <person name="Zou Z."/>
            <person name="Zucker H."/>
            <person name="Briscoe A.D."/>
            <person name="Burmester T."/>
            <person name="Clem R.J."/>
            <person name="Feyereisen R."/>
            <person name="Grimmelikhuijzen C.J.P."/>
            <person name="Hamodrakas S.J."/>
            <person name="Hansson B.S."/>
            <person name="Huguet E."/>
            <person name="Jermiin L.S."/>
            <person name="Lan Q."/>
            <person name="Lehman H.K."/>
            <person name="Lorenzen M."/>
            <person name="Merzendorfer H."/>
            <person name="Michalopoulos I."/>
            <person name="Morton D.B."/>
            <person name="Muthukrishnan S."/>
            <person name="Oakeshott J.G."/>
            <person name="Palmer W."/>
            <person name="Park Y."/>
            <person name="Passarelli A.L."/>
            <person name="Rozas J."/>
            <person name="Schwartz L.M."/>
            <person name="Smith W."/>
            <person name="Southgate A."/>
            <person name="Vilcinskas A."/>
            <person name="Vogt R."/>
            <person name="Wang P."/>
            <person name="Werren J."/>
            <person name="Yu X.Q."/>
            <person name="Zhou J.J."/>
            <person name="Brown S.J."/>
            <person name="Scherer S.E."/>
            <person name="Richards S."/>
            <person name="Blissard G.W."/>
        </authorList>
    </citation>
    <scope>NUCLEOTIDE SEQUENCE</scope>
</reference>
<evidence type="ECO:0000256" key="1">
    <source>
        <dbReference type="ARBA" id="ARBA00001974"/>
    </source>
</evidence>
<evidence type="ECO:0000259" key="7">
    <source>
        <dbReference type="PROSITE" id="PS00623"/>
    </source>
</evidence>
<dbReference type="InterPro" id="IPR007867">
    <property type="entry name" value="GMC_OxRtase_C"/>
</dbReference>
<dbReference type="OrthoDB" id="269227at2759"/>
<dbReference type="GO" id="GO:0050660">
    <property type="term" value="F:flavin adenine dinucleotide binding"/>
    <property type="evidence" value="ECO:0007669"/>
    <property type="project" value="InterPro"/>
</dbReference>
<dbReference type="AlphaFoldDB" id="A0A922CRM4"/>
<evidence type="ECO:0000256" key="2">
    <source>
        <dbReference type="ARBA" id="ARBA00010790"/>
    </source>
</evidence>
<dbReference type="SUPFAM" id="SSF51905">
    <property type="entry name" value="FAD/NAD(P)-binding domain"/>
    <property type="match status" value="1"/>
</dbReference>
<keyword evidence="4 5" id="KW-0274">FAD</keyword>
<dbReference type="PANTHER" id="PTHR11552">
    <property type="entry name" value="GLUCOSE-METHANOL-CHOLINE GMC OXIDOREDUCTASE"/>
    <property type="match status" value="1"/>
</dbReference>
<evidence type="ECO:0000256" key="3">
    <source>
        <dbReference type="ARBA" id="ARBA00022630"/>
    </source>
</evidence>
<evidence type="ECO:0000256" key="6">
    <source>
        <dbReference type="RuleBase" id="RU003968"/>
    </source>
</evidence>
<comment type="caution">
    <text evidence="9">The sequence shown here is derived from an EMBL/GenBank/DDBJ whole genome shotgun (WGS) entry which is preliminary data.</text>
</comment>